<evidence type="ECO:0000259" key="1">
    <source>
        <dbReference type="PROSITE" id="PS50994"/>
    </source>
</evidence>
<dbReference type="Proteomes" id="UP000230750">
    <property type="component" value="Unassembled WGS sequence"/>
</dbReference>
<dbReference type="SUPFAM" id="SSF53098">
    <property type="entry name" value="Ribonuclease H-like"/>
    <property type="match status" value="1"/>
</dbReference>
<dbReference type="OrthoDB" id="2686689at2759"/>
<dbReference type="PROSITE" id="PS50994">
    <property type="entry name" value="INTEGRASE"/>
    <property type="match status" value="1"/>
</dbReference>
<name>A0A2G8JMX6_STIJA</name>
<dbReference type="AlphaFoldDB" id="A0A2G8JMX6"/>
<proteinExistence type="predicted"/>
<dbReference type="PANTHER" id="PTHR46791">
    <property type="entry name" value="EXPRESSED PROTEIN"/>
    <property type="match status" value="1"/>
</dbReference>
<dbReference type="PANTHER" id="PTHR46791:SF5">
    <property type="entry name" value="CLR5 DOMAIN-CONTAINING PROTEIN-RELATED"/>
    <property type="match status" value="1"/>
</dbReference>
<dbReference type="Pfam" id="PF24764">
    <property type="entry name" value="rva_4"/>
    <property type="match status" value="2"/>
</dbReference>
<comment type="caution">
    <text evidence="2">The sequence shown here is derived from an EMBL/GenBank/DDBJ whole genome shotgun (WGS) entry which is preliminary data.</text>
</comment>
<evidence type="ECO:0000313" key="2">
    <source>
        <dbReference type="EMBL" id="PIK37126.1"/>
    </source>
</evidence>
<dbReference type="InterPro" id="IPR036397">
    <property type="entry name" value="RNaseH_sf"/>
</dbReference>
<dbReference type="GO" id="GO:0015074">
    <property type="term" value="P:DNA integration"/>
    <property type="evidence" value="ECO:0007669"/>
    <property type="project" value="InterPro"/>
</dbReference>
<dbReference type="InterPro" id="IPR012337">
    <property type="entry name" value="RNaseH-like_sf"/>
</dbReference>
<sequence length="333" mass="37951">MSERNQLAHLVGLGYTNKIIAEMMGVSVKSVKNLRKSFNLRKKDICGQVTDPQLDEMVTAALTRNPNYGEKMVHGLLASKGIKVQRQRLRQSLRRVDPQGVERRKATTLHRRQYHVEGPNSVWHIDGNHKLIRWRFVIHGGIDGYSRIPVFLRCASNNRAETMLSSFQRGVLDFGLPAKVRSDKGGASTYYTLFSKLEDDGQLDIADDIDLMALHLVFLPIINDHLGIFQRSHMHHKIRTANNKTPLQLYHTAIDEGHHVDVISEEEMEHYRHQDAGFVADAVNVPNGIQLTEDQQAAFTREFNLDVSALRLEQDQISYFVAAKDFLHNILNN</sequence>
<accession>A0A2G8JMX6</accession>
<feature type="domain" description="Integrase catalytic" evidence="1">
    <location>
        <begin position="115"/>
        <end position="197"/>
    </location>
</feature>
<dbReference type="EMBL" id="MRZV01001554">
    <property type="protein sequence ID" value="PIK37126.1"/>
    <property type="molecule type" value="Genomic_DNA"/>
</dbReference>
<reference evidence="2 3" key="1">
    <citation type="journal article" date="2017" name="PLoS Biol.">
        <title>The sea cucumber genome provides insights into morphological evolution and visceral regeneration.</title>
        <authorList>
            <person name="Zhang X."/>
            <person name="Sun L."/>
            <person name="Yuan J."/>
            <person name="Sun Y."/>
            <person name="Gao Y."/>
            <person name="Zhang L."/>
            <person name="Li S."/>
            <person name="Dai H."/>
            <person name="Hamel J.F."/>
            <person name="Liu C."/>
            <person name="Yu Y."/>
            <person name="Liu S."/>
            <person name="Lin W."/>
            <person name="Guo K."/>
            <person name="Jin S."/>
            <person name="Xu P."/>
            <person name="Storey K.B."/>
            <person name="Huan P."/>
            <person name="Zhang T."/>
            <person name="Zhou Y."/>
            <person name="Zhang J."/>
            <person name="Lin C."/>
            <person name="Li X."/>
            <person name="Xing L."/>
            <person name="Huo D."/>
            <person name="Sun M."/>
            <person name="Wang L."/>
            <person name="Mercier A."/>
            <person name="Li F."/>
            <person name="Yang H."/>
            <person name="Xiang J."/>
        </authorList>
    </citation>
    <scope>NUCLEOTIDE SEQUENCE [LARGE SCALE GENOMIC DNA]</scope>
    <source>
        <strain evidence="2">Shaxun</strain>
        <tissue evidence="2">Muscle</tissue>
    </source>
</reference>
<dbReference type="Gene3D" id="3.30.420.10">
    <property type="entry name" value="Ribonuclease H-like superfamily/Ribonuclease H"/>
    <property type="match status" value="1"/>
</dbReference>
<gene>
    <name evidence="2" type="ORF">BSL78_26040</name>
</gene>
<keyword evidence="3" id="KW-1185">Reference proteome</keyword>
<dbReference type="InterPro" id="IPR058913">
    <property type="entry name" value="Integrase_dom_put"/>
</dbReference>
<organism evidence="2 3">
    <name type="scientific">Stichopus japonicus</name>
    <name type="common">Sea cucumber</name>
    <dbReference type="NCBI Taxonomy" id="307972"/>
    <lineage>
        <taxon>Eukaryota</taxon>
        <taxon>Metazoa</taxon>
        <taxon>Echinodermata</taxon>
        <taxon>Eleutherozoa</taxon>
        <taxon>Echinozoa</taxon>
        <taxon>Holothuroidea</taxon>
        <taxon>Aspidochirotacea</taxon>
        <taxon>Aspidochirotida</taxon>
        <taxon>Stichopodidae</taxon>
        <taxon>Apostichopus</taxon>
    </lineage>
</organism>
<dbReference type="STRING" id="307972.A0A2G8JMX6"/>
<dbReference type="GO" id="GO:0003676">
    <property type="term" value="F:nucleic acid binding"/>
    <property type="evidence" value="ECO:0007669"/>
    <property type="project" value="InterPro"/>
</dbReference>
<protein>
    <recommendedName>
        <fullName evidence="1">Integrase catalytic domain-containing protein</fullName>
    </recommendedName>
</protein>
<evidence type="ECO:0000313" key="3">
    <source>
        <dbReference type="Proteomes" id="UP000230750"/>
    </source>
</evidence>
<dbReference type="InterPro" id="IPR001584">
    <property type="entry name" value="Integrase_cat-core"/>
</dbReference>